<dbReference type="InterPro" id="IPR007060">
    <property type="entry name" value="FtsL/DivIC"/>
</dbReference>
<proteinExistence type="predicted"/>
<evidence type="ECO:0000256" key="1">
    <source>
        <dbReference type="SAM" id="MobiDB-lite"/>
    </source>
</evidence>
<feature type="compositionally biased region" description="Low complexity" evidence="1">
    <location>
        <begin position="126"/>
        <end position="140"/>
    </location>
</feature>
<evidence type="ECO:0000313" key="4">
    <source>
        <dbReference type="Proteomes" id="UP000288351"/>
    </source>
</evidence>
<dbReference type="Proteomes" id="UP000288351">
    <property type="component" value="Unassembled WGS sequence"/>
</dbReference>
<protein>
    <submittedName>
        <fullName evidence="3">Membrane protein</fullName>
    </submittedName>
</protein>
<comment type="caution">
    <text evidence="3">The sequence shown here is derived from an EMBL/GenBank/DDBJ whole genome shotgun (WGS) entry which is preliminary data.</text>
</comment>
<dbReference type="Pfam" id="PF04977">
    <property type="entry name" value="DivIC"/>
    <property type="match status" value="1"/>
</dbReference>
<organism evidence="3 4">
    <name type="scientific">Streptomyces noursei</name>
    <name type="common">Streptomyces albulus</name>
    <dbReference type="NCBI Taxonomy" id="1971"/>
    <lineage>
        <taxon>Bacteria</taxon>
        <taxon>Bacillati</taxon>
        <taxon>Actinomycetota</taxon>
        <taxon>Actinomycetes</taxon>
        <taxon>Kitasatosporales</taxon>
        <taxon>Streptomycetaceae</taxon>
        <taxon>Streptomyces</taxon>
    </lineage>
</organism>
<dbReference type="RefSeq" id="WP_420544093.1">
    <property type="nucleotide sequence ID" value="NZ_BHXC01000006.1"/>
</dbReference>
<feature type="compositionally biased region" description="Pro residues" evidence="1">
    <location>
        <begin position="204"/>
        <end position="233"/>
    </location>
</feature>
<evidence type="ECO:0000256" key="2">
    <source>
        <dbReference type="SAM" id="Phobius"/>
    </source>
</evidence>
<keyword evidence="2" id="KW-0472">Membrane</keyword>
<keyword evidence="2" id="KW-1133">Transmembrane helix</keyword>
<keyword evidence="2" id="KW-0812">Transmembrane</keyword>
<dbReference type="AlphaFoldDB" id="A0A401QZB8"/>
<sequence length="264" mass="26481">MTRQGGRPRARQRLTALLPSVPRGGTAARTPFVLLVVVLLGSGLITLLLLNSALNQGSFELSKLERKTGELTDEQQALQQEVDGYSAPDALARRARKLGMVPGGNPAFLMPDGTVRGAPGPVSSTGAALSASAGPALGPGDLRPAGQQAASAPRVPAQEPPAPPTPAGAPNPAVPLAPHTPGVPSSPGPLATPLAPASVLTPDSPAPPSARPAPSPDRPRRPPAGDPVTPAPAPRRCGPAAPVHRADGAAPFPARPVPVPETAV</sequence>
<reference evidence="3 4" key="1">
    <citation type="journal article" date="2019" name="Microbiol. Resour. Announc.">
        <title>Draft Genome Sequence of the Most Traditional epsilon-Poly-l-Lysine Producer, Streptomyces albulus NBRC14147.</title>
        <authorList>
            <person name="Yamanaka K."/>
            <person name="Hamano Y."/>
        </authorList>
    </citation>
    <scope>NUCLEOTIDE SEQUENCE [LARGE SCALE GENOMIC DNA]</scope>
    <source>
        <strain evidence="3 4">NBRC 14147</strain>
    </source>
</reference>
<feature type="transmembrane region" description="Helical" evidence="2">
    <location>
        <begin position="32"/>
        <end position="54"/>
    </location>
</feature>
<evidence type="ECO:0000313" key="3">
    <source>
        <dbReference type="EMBL" id="GCB90719.1"/>
    </source>
</evidence>
<name>A0A401QZB8_STRNR</name>
<accession>A0A401QZB8</accession>
<gene>
    <name evidence="3" type="ORF">SALB_03427</name>
</gene>
<feature type="region of interest" description="Disordered" evidence="1">
    <location>
        <begin position="111"/>
        <end position="264"/>
    </location>
</feature>
<dbReference type="EMBL" id="BHXC01000006">
    <property type="protein sequence ID" value="GCB90719.1"/>
    <property type="molecule type" value="Genomic_DNA"/>
</dbReference>
<feature type="compositionally biased region" description="Pro residues" evidence="1">
    <location>
        <begin position="158"/>
        <end position="175"/>
    </location>
</feature>
<feature type="compositionally biased region" description="Pro residues" evidence="1">
    <location>
        <begin position="253"/>
        <end position="264"/>
    </location>
</feature>